<evidence type="ECO:0000313" key="3">
    <source>
        <dbReference type="Proteomes" id="UP001521785"/>
    </source>
</evidence>
<sequence length="610" mass="67539">MAALTDDSQVPVTSPNVAFLLFGQQLYSEYLEFHASIVFPRSSNLYKDKEEWLEARDFSQLVPRGHLPDLRVYKAFMHWLHMRGKLFTMHEASKTTRLVIEKLCGHAMHPAIRSSFLTNTACPVCTMEQNNLALSRAWKAWKALGAPDRSPPYDPQELSSELYHIVKHIWRFEKNRWAGLKFKYEELSKEVVAWEDNEAQKANLTYTPDELKEARSVLQALQFARENDPHLIDKADVSIVPHPLSNRRAVFRLGQTDVTARNEAQEGLGGQSVESRAPLSGEPPSPPRSPGPQKLEHAYPSASQRRDSSSPSLDLSPPRSLIRVRKAVAFAAEVSEKETRIGFEFRRTSISYRPGRYACPSEHGWADTSFCLDEDFEYDNELEELEEKHQRFLALFDPCQEDTDPHVDENVIGDTESDTDSESSSSKSDSDSEPVEEPEEIEDPLSGAIMHPIELEVDSVGEFDHSTSVGSNGQLGNYGALSEDDVQLLGAVNGLSNAALKTLLSSNDLAPAEVAEEGLHMVDVALSMGSALQSSPLENGTGAGLTQVQEITRATHPDDRSQSSPLEDAMSPDSEAANDGKQMITGSVCQVGEPSTDAAQEDHKHEASPK</sequence>
<gene>
    <name evidence="2" type="ORF">SLS60_011905</name>
</gene>
<feature type="compositionally biased region" description="Basic and acidic residues" evidence="1">
    <location>
        <begin position="600"/>
        <end position="610"/>
    </location>
</feature>
<feature type="compositionally biased region" description="Acidic residues" evidence="1">
    <location>
        <begin position="431"/>
        <end position="443"/>
    </location>
</feature>
<feature type="compositionally biased region" description="Pro residues" evidence="1">
    <location>
        <begin position="281"/>
        <end position="290"/>
    </location>
</feature>
<evidence type="ECO:0000256" key="1">
    <source>
        <dbReference type="SAM" id="MobiDB-lite"/>
    </source>
</evidence>
<protein>
    <submittedName>
        <fullName evidence="2">Uncharacterized protein</fullName>
    </submittedName>
</protein>
<proteinExistence type="predicted"/>
<feature type="region of interest" description="Disordered" evidence="1">
    <location>
        <begin position="261"/>
        <end position="317"/>
    </location>
</feature>
<accession>A0ABR3QHT2</accession>
<evidence type="ECO:0000313" key="2">
    <source>
        <dbReference type="EMBL" id="KAL1591513.1"/>
    </source>
</evidence>
<comment type="caution">
    <text evidence="2">The sequence shown here is derived from an EMBL/GenBank/DDBJ whole genome shotgun (WGS) entry which is preliminary data.</text>
</comment>
<organism evidence="2 3">
    <name type="scientific">Paraconiothyrium brasiliense</name>
    <dbReference type="NCBI Taxonomy" id="300254"/>
    <lineage>
        <taxon>Eukaryota</taxon>
        <taxon>Fungi</taxon>
        <taxon>Dikarya</taxon>
        <taxon>Ascomycota</taxon>
        <taxon>Pezizomycotina</taxon>
        <taxon>Dothideomycetes</taxon>
        <taxon>Pleosporomycetidae</taxon>
        <taxon>Pleosporales</taxon>
        <taxon>Massarineae</taxon>
        <taxon>Didymosphaeriaceae</taxon>
        <taxon>Paraconiothyrium</taxon>
    </lineage>
</organism>
<dbReference type="Proteomes" id="UP001521785">
    <property type="component" value="Unassembled WGS sequence"/>
</dbReference>
<name>A0ABR3QHT2_9PLEO</name>
<feature type="region of interest" description="Disordered" evidence="1">
    <location>
        <begin position="553"/>
        <end position="610"/>
    </location>
</feature>
<feature type="region of interest" description="Disordered" evidence="1">
    <location>
        <begin position="403"/>
        <end position="447"/>
    </location>
</feature>
<dbReference type="EMBL" id="JAKJXO020000025">
    <property type="protein sequence ID" value="KAL1591513.1"/>
    <property type="molecule type" value="Genomic_DNA"/>
</dbReference>
<keyword evidence="3" id="KW-1185">Reference proteome</keyword>
<reference evidence="2 3" key="1">
    <citation type="submission" date="2024-02" db="EMBL/GenBank/DDBJ databases">
        <title>De novo assembly and annotation of 12 fungi associated with fruit tree decline syndrome in Ontario, Canada.</title>
        <authorList>
            <person name="Sulman M."/>
            <person name="Ellouze W."/>
            <person name="Ilyukhin E."/>
        </authorList>
    </citation>
    <scope>NUCLEOTIDE SEQUENCE [LARGE SCALE GENOMIC DNA]</scope>
    <source>
        <strain evidence="2 3">M42-189</strain>
    </source>
</reference>